<gene>
    <name evidence="4" type="ORF">HDA34_001530</name>
</gene>
<comment type="caution">
    <text evidence="4">The sequence shown here is derived from an EMBL/GenBank/DDBJ whole genome shotgun (WGS) entry which is preliminary data.</text>
</comment>
<reference evidence="4 5" key="1">
    <citation type="submission" date="2020-08" db="EMBL/GenBank/DDBJ databases">
        <title>Sequencing the genomes of 1000 actinobacteria strains.</title>
        <authorList>
            <person name="Klenk H.-P."/>
        </authorList>
    </citation>
    <scope>NUCLEOTIDE SEQUENCE [LARGE SCALE GENOMIC DNA]</scope>
    <source>
        <strain evidence="4 5">DSM 21948</strain>
    </source>
</reference>
<accession>A0ABR6D242</accession>
<dbReference type="Gene3D" id="1.10.8.1060">
    <property type="entry name" value="Corynebacterium glutamicum thioredoxin-dependent arsenate reductase, N-terminal domain"/>
    <property type="match status" value="1"/>
</dbReference>
<dbReference type="InterPro" id="IPR023485">
    <property type="entry name" value="Ptyr_pPase"/>
</dbReference>
<feature type="region of interest" description="Disordered" evidence="2">
    <location>
        <begin position="1"/>
        <end position="31"/>
    </location>
</feature>
<sequence length="264" mass="28122">MTPIPPDPHADHAPAVDDMPLDTTAAPDIPAAVDPVPHGMAAHVLEREVGPLMARFPGVADEATVRQILFDSYAELAATSRHPEMLPTTAVQHAASRLRAKAINQGSIESRHPRVLFVCHGNAGRSQMAAALLENRTHGAVRARSAGTEPAGEVISTAFEAMNEIGIPLHHTYTKGLDPDVLRAAEIVVLFDGADPFEIPEGAQVQKWSVPSIRGMSLEQVRGVRDALDLEVRGLIADLGEAATPLPEEGTRVGRPLDLYPPGV</sequence>
<organism evidence="4 5">
    <name type="scientific">Micrococcus yunnanensis</name>
    <dbReference type="NCBI Taxonomy" id="566027"/>
    <lineage>
        <taxon>Bacteria</taxon>
        <taxon>Bacillati</taxon>
        <taxon>Actinomycetota</taxon>
        <taxon>Actinomycetes</taxon>
        <taxon>Micrococcales</taxon>
        <taxon>Micrococcaceae</taxon>
        <taxon>Micrococcus</taxon>
    </lineage>
</organism>
<evidence type="ECO:0000259" key="3">
    <source>
        <dbReference type="SMART" id="SM00226"/>
    </source>
</evidence>
<name>A0ABR6D242_9MICC</name>
<protein>
    <submittedName>
        <fullName evidence="4">Protein-tyrosine-phosphatase</fullName>
    </submittedName>
</protein>
<evidence type="ECO:0000313" key="4">
    <source>
        <dbReference type="EMBL" id="MBA9059823.1"/>
    </source>
</evidence>
<dbReference type="RefSeq" id="WP_041103397.1">
    <property type="nucleotide sequence ID" value="NZ_BAAAYW010000009.1"/>
</dbReference>
<evidence type="ECO:0000256" key="1">
    <source>
        <dbReference type="ARBA" id="ARBA00022849"/>
    </source>
</evidence>
<dbReference type="Gene3D" id="3.40.50.2300">
    <property type="match status" value="1"/>
</dbReference>
<keyword evidence="1" id="KW-0059">Arsenical resistance</keyword>
<dbReference type="InterPro" id="IPR036196">
    <property type="entry name" value="Ptyr_pPase_sf"/>
</dbReference>
<dbReference type="Pfam" id="PF21234">
    <property type="entry name" value="Phosphatase-like_N"/>
    <property type="match status" value="1"/>
</dbReference>
<dbReference type="InterPro" id="IPR048716">
    <property type="entry name" value="Phosphatase-like_N"/>
</dbReference>
<dbReference type="Pfam" id="PF01451">
    <property type="entry name" value="LMWPc"/>
    <property type="match status" value="1"/>
</dbReference>
<keyword evidence="5" id="KW-1185">Reference proteome</keyword>
<dbReference type="PANTHER" id="PTHR43428">
    <property type="entry name" value="ARSENATE REDUCTASE"/>
    <property type="match status" value="1"/>
</dbReference>
<dbReference type="GeneID" id="93363880"/>
<dbReference type="Proteomes" id="UP000572670">
    <property type="component" value="Unassembled WGS sequence"/>
</dbReference>
<dbReference type="SMART" id="SM00226">
    <property type="entry name" value="LMWPc"/>
    <property type="match status" value="1"/>
</dbReference>
<evidence type="ECO:0000256" key="2">
    <source>
        <dbReference type="SAM" id="MobiDB-lite"/>
    </source>
</evidence>
<evidence type="ECO:0000313" key="5">
    <source>
        <dbReference type="Proteomes" id="UP000572670"/>
    </source>
</evidence>
<dbReference type="SUPFAM" id="SSF52788">
    <property type="entry name" value="Phosphotyrosine protein phosphatases I"/>
    <property type="match status" value="1"/>
</dbReference>
<feature type="domain" description="Phosphotyrosine protein phosphatase I" evidence="3">
    <location>
        <begin position="113"/>
        <end position="238"/>
    </location>
</feature>
<dbReference type="PANTHER" id="PTHR43428:SF1">
    <property type="entry name" value="ARSENATE REDUCTASE"/>
    <property type="match status" value="1"/>
</dbReference>
<proteinExistence type="predicted"/>
<dbReference type="EMBL" id="JACJIK010000001">
    <property type="protein sequence ID" value="MBA9059823.1"/>
    <property type="molecule type" value="Genomic_DNA"/>
</dbReference>